<dbReference type="InterPro" id="IPR036291">
    <property type="entry name" value="NAD(P)-bd_dom_sf"/>
</dbReference>
<name>A0A382EUY3_9ZZZZ</name>
<proteinExistence type="predicted"/>
<evidence type="ECO:0000313" key="4">
    <source>
        <dbReference type="EMBL" id="SVB54255.1"/>
    </source>
</evidence>
<evidence type="ECO:0000256" key="2">
    <source>
        <dbReference type="ARBA" id="ARBA00023277"/>
    </source>
</evidence>
<sequence length="188" mass="20725">MRNLKKIVITGASGFVGKKLIEELLDHDYLVIALINQKDIEIKGSPNLVTYNLHDALNEGSTILGATHALIHLAAKTHSSINSSKKNYLEFKKVNLDLTTKLINKAIEKNVDKIIFLSSVKAMGEESLSGALTETHTPSPQDNYGKTKLLAEEKIRELCSKNGANHIILRSPLIYGPNSKGNLRLLEK</sequence>
<keyword evidence="1" id="KW-0521">NADP</keyword>
<accession>A0A382EUY3</accession>
<reference evidence="4" key="1">
    <citation type="submission" date="2018-05" db="EMBL/GenBank/DDBJ databases">
        <authorList>
            <person name="Lanie J.A."/>
            <person name="Ng W.-L."/>
            <person name="Kazmierczak K.M."/>
            <person name="Andrzejewski T.M."/>
            <person name="Davidsen T.M."/>
            <person name="Wayne K.J."/>
            <person name="Tettelin H."/>
            <person name="Glass J.I."/>
            <person name="Rusch D."/>
            <person name="Podicherti R."/>
            <person name="Tsui H.-C.T."/>
            <person name="Winkler M.E."/>
        </authorList>
    </citation>
    <scope>NUCLEOTIDE SEQUENCE</scope>
</reference>
<dbReference type="PANTHER" id="PTHR43103">
    <property type="entry name" value="NUCLEOSIDE-DIPHOSPHATE-SUGAR EPIMERASE"/>
    <property type="match status" value="1"/>
</dbReference>
<dbReference type="AlphaFoldDB" id="A0A382EUY3"/>
<dbReference type="PANTHER" id="PTHR43103:SF3">
    <property type="entry name" value="ADP-L-GLYCERO-D-MANNO-HEPTOSE-6-EPIMERASE"/>
    <property type="match status" value="1"/>
</dbReference>
<organism evidence="4">
    <name type="scientific">marine metagenome</name>
    <dbReference type="NCBI Taxonomy" id="408172"/>
    <lineage>
        <taxon>unclassified sequences</taxon>
        <taxon>metagenomes</taxon>
        <taxon>ecological metagenomes</taxon>
    </lineage>
</organism>
<dbReference type="EMBL" id="UINC01046351">
    <property type="protein sequence ID" value="SVB54255.1"/>
    <property type="molecule type" value="Genomic_DNA"/>
</dbReference>
<feature type="non-terminal residue" evidence="4">
    <location>
        <position position="188"/>
    </location>
</feature>
<evidence type="ECO:0000259" key="3">
    <source>
        <dbReference type="Pfam" id="PF01370"/>
    </source>
</evidence>
<feature type="domain" description="NAD-dependent epimerase/dehydratase" evidence="3">
    <location>
        <begin position="7"/>
        <end position="181"/>
    </location>
</feature>
<dbReference type="SUPFAM" id="SSF51735">
    <property type="entry name" value="NAD(P)-binding Rossmann-fold domains"/>
    <property type="match status" value="1"/>
</dbReference>
<dbReference type="Gene3D" id="3.40.50.720">
    <property type="entry name" value="NAD(P)-binding Rossmann-like Domain"/>
    <property type="match status" value="1"/>
</dbReference>
<dbReference type="Pfam" id="PF01370">
    <property type="entry name" value="Epimerase"/>
    <property type="match status" value="1"/>
</dbReference>
<dbReference type="InterPro" id="IPR001509">
    <property type="entry name" value="Epimerase_deHydtase"/>
</dbReference>
<evidence type="ECO:0000256" key="1">
    <source>
        <dbReference type="ARBA" id="ARBA00022857"/>
    </source>
</evidence>
<protein>
    <recommendedName>
        <fullName evidence="3">NAD-dependent epimerase/dehydratase domain-containing protein</fullName>
    </recommendedName>
</protein>
<keyword evidence="2" id="KW-0119">Carbohydrate metabolism</keyword>
<gene>
    <name evidence="4" type="ORF">METZ01_LOCUS207109</name>
</gene>